<evidence type="ECO:0000259" key="4">
    <source>
        <dbReference type="PROSITE" id="PS50075"/>
    </source>
</evidence>
<accession>A0AAJ0CKU9</accession>
<dbReference type="InterPro" id="IPR051414">
    <property type="entry name" value="Adenylate-forming_Reductase"/>
</dbReference>
<evidence type="ECO:0000313" key="5">
    <source>
        <dbReference type="EMBL" id="KAK2594916.1"/>
    </source>
</evidence>
<keyword evidence="1" id="KW-0596">Phosphopantetheine</keyword>
<dbReference type="InterPro" id="IPR020845">
    <property type="entry name" value="AMP-binding_CS"/>
</dbReference>
<dbReference type="Gene3D" id="1.10.1200.10">
    <property type="entry name" value="ACP-like"/>
    <property type="match status" value="1"/>
</dbReference>
<evidence type="ECO:0000256" key="3">
    <source>
        <dbReference type="ARBA" id="ARBA00022857"/>
    </source>
</evidence>
<dbReference type="Pfam" id="PF23562">
    <property type="entry name" value="AMP-binding_C_3"/>
    <property type="match status" value="1"/>
</dbReference>
<dbReference type="InterPro" id="IPR009081">
    <property type="entry name" value="PP-bd_ACP"/>
</dbReference>
<dbReference type="Gene3D" id="3.40.50.12780">
    <property type="entry name" value="N-terminal domain of ligase-like"/>
    <property type="match status" value="1"/>
</dbReference>
<dbReference type="InterPro" id="IPR036291">
    <property type="entry name" value="NAD(P)-bd_dom_sf"/>
</dbReference>
<dbReference type="Pfam" id="PF00501">
    <property type="entry name" value="AMP-binding"/>
    <property type="match status" value="1"/>
</dbReference>
<dbReference type="InterPro" id="IPR000873">
    <property type="entry name" value="AMP-dep_synth/lig_dom"/>
</dbReference>
<comment type="caution">
    <text evidence="5">The sequence shown here is derived from an EMBL/GenBank/DDBJ whole genome shotgun (WGS) entry which is preliminary data.</text>
</comment>
<evidence type="ECO:0000313" key="6">
    <source>
        <dbReference type="Proteomes" id="UP001251528"/>
    </source>
</evidence>
<dbReference type="SUPFAM" id="SSF47336">
    <property type="entry name" value="ACP-like"/>
    <property type="match status" value="1"/>
</dbReference>
<dbReference type="PANTHER" id="PTHR43439">
    <property type="entry name" value="PHENYLACETATE-COENZYME A LIGASE"/>
    <property type="match status" value="1"/>
</dbReference>
<dbReference type="Proteomes" id="UP001251528">
    <property type="component" value="Unassembled WGS sequence"/>
</dbReference>
<dbReference type="InterPro" id="IPR013120">
    <property type="entry name" value="FAR_NAD-bd"/>
</dbReference>
<gene>
    <name evidence="5" type="ORF">QQS21_007364</name>
</gene>
<keyword evidence="3" id="KW-0521">NADP</keyword>
<sequence>MSPSKDYGRRLIVTIVDDMAREEPDHVVYQLPLTHNVADGFRNITALELANAVNRTAWWIESEVGKGSSFPTVGYMGPHNDFRYVLLILACNKTGYQALLPSPRNNVEATVAILNRSNCNIWVTPDERPEVLPSLLAARPMKVLEIPPIPKLFDSELVPVYPYNKTFQQAASDPFCMLHTSGSTGLPKPIIWKNSLVGTVDAYRLMPESESSGRLPWTSVFTEGDLYYSAFPLYHGAGLIMNILIRAFYNTTNVISPFGVLSTINVIDALLDCTNIKTWSIMPSIIDEIGETPAISKKFKGHKAIIASGGPVTFGSAEKAAQAVRIINLTGTTESMFQGMILVDAEDWIYFSFHPRAGFEFRKLEEGIHEHWVVRNEENVDLFQGVFHTFPDINELCYKDLYEPHPTKPDMWLYRGRTDELLVLSNGEKVRPLAMEAIINSHPEVGACLMIGTGYVMTSLLIELANPEPTAVEEREKLLDSIQEKVHAANAIASEHARIFREYIWFTKPDKPFVRTDKNTVKRRDTVLLYDNDIVQFYRDVEQDGTLNADFDFSSRATIEQGLRHLLVAADVSGAQQIQGDDDLLHTGVDSLAASSMANSIRSALKKQDITVDSNKIAITARLVYTHPTINTLTEALYGVAHKTTNNSDNLVDLQSKTMNEWLVKYAAGVSNGSPEKIRANGVFDNGAPAYTVILTGSTGSLGSYVLDILLQQQSRVKKVYCLNRSEDGQAKQISQSEPRGLNTDWSPEKVEFVQVDLSKPNFGLDEKVYGHLLEQTTHIIHGQWPVNYNWDIASFEPQIRGMRSLIDFAHTSTHHASLFFVSSVATVSHLRLDGTVPEAPNHHCHDTEDGYGASKHVAELLLEQEVAKSGLKASICRVGQIAGPVQRGNGKGMWPKHEWLPTIIASSKYLGVLPSDLGSMSRVDWIPVDLLSEVLVQLAVKDNPTRGASQGTGRLDVYHAVNPKAVDWAELVASVRRRLGDSIKMVSWAEWVQHLRNSARGGMTTQSLKQNPALKLLAYFESVAQTAEKGEKWPVLETKETAAKSQTMNGLPPVSGKWLDLWMSQWEF</sequence>
<evidence type="ECO:0000256" key="2">
    <source>
        <dbReference type="ARBA" id="ARBA00022553"/>
    </source>
</evidence>
<proteinExistence type="predicted"/>
<name>A0AAJ0CKU9_9HYPO</name>
<dbReference type="InterPro" id="IPR042099">
    <property type="entry name" value="ANL_N_sf"/>
</dbReference>
<reference evidence="5" key="1">
    <citation type="submission" date="2023-06" db="EMBL/GenBank/DDBJ databases">
        <title>Conoideocrella luteorostrata (Hypocreales: Clavicipitaceae), a potential biocontrol fungus for elongate hemlock scale in United States Christmas tree production areas.</title>
        <authorList>
            <person name="Barrett H."/>
            <person name="Lovett B."/>
            <person name="Macias A.M."/>
            <person name="Stajich J.E."/>
            <person name="Kasson M.T."/>
        </authorList>
    </citation>
    <scope>NUCLEOTIDE SEQUENCE</scope>
    <source>
        <strain evidence="5">ARSEF 14590</strain>
    </source>
</reference>
<dbReference type="SUPFAM" id="SSF51735">
    <property type="entry name" value="NAD(P)-binding Rossmann-fold domains"/>
    <property type="match status" value="1"/>
</dbReference>
<keyword evidence="6" id="KW-1185">Reference proteome</keyword>
<keyword evidence="2" id="KW-0597">Phosphoprotein</keyword>
<dbReference type="PROSITE" id="PS00455">
    <property type="entry name" value="AMP_BINDING"/>
    <property type="match status" value="1"/>
</dbReference>
<dbReference type="Gene3D" id="3.40.50.720">
    <property type="entry name" value="NAD(P)-binding Rossmann-like Domain"/>
    <property type="match status" value="1"/>
</dbReference>
<dbReference type="AlphaFoldDB" id="A0AAJ0CKU9"/>
<dbReference type="Pfam" id="PF07993">
    <property type="entry name" value="NAD_binding_4"/>
    <property type="match status" value="1"/>
</dbReference>
<feature type="domain" description="Carrier" evidence="4">
    <location>
        <begin position="554"/>
        <end position="641"/>
    </location>
</feature>
<organism evidence="5 6">
    <name type="scientific">Conoideocrella luteorostrata</name>
    <dbReference type="NCBI Taxonomy" id="1105319"/>
    <lineage>
        <taxon>Eukaryota</taxon>
        <taxon>Fungi</taxon>
        <taxon>Dikarya</taxon>
        <taxon>Ascomycota</taxon>
        <taxon>Pezizomycotina</taxon>
        <taxon>Sordariomycetes</taxon>
        <taxon>Hypocreomycetidae</taxon>
        <taxon>Hypocreales</taxon>
        <taxon>Clavicipitaceae</taxon>
        <taxon>Conoideocrella</taxon>
    </lineage>
</organism>
<dbReference type="InterPro" id="IPR036736">
    <property type="entry name" value="ACP-like_sf"/>
</dbReference>
<evidence type="ECO:0000256" key="1">
    <source>
        <dbReference type="ARBA" id="ARBA00022450"/>
    </source>
</evidence>
<protein>
    <recommendedName>
        <fullName evidence="4">Carrier domain-containing protein</fullName>
    </recommendedName>
</protein>
<dbReference type="EMBL" id="JASWJB010000150">
    <property type="protein sequence ID" value="KAK2594916.1"/>
    <property type="molecule type" value="Genomic_DNA"/>
</dbReference>
<dbReference type="PROSITE" id="PS50075">
    <property type="entry name" value="CARRIER"/>
    <property type="match status" value="1"/>
</dbReference>
<dbReference type="SUPFAM" id="SSF56801">
    <property type="entry name" value="Acetyl-CoA synthetase-like"/>
    <property type="match status" value="1"/>
</dbReference>
<dbReference type="PANTHER" id="PTHR43439:SF2">
    <property type="entry name" value="ENZYME, PUTATIVE (JCVI)-RELATED"/>
    <property type="match status" value="1"/>
</dbReference>